<comment type="catalytic activity">
    <reaction evidence="15 16">
        <text>a ubiquinone + NADH + 5 H(+)(in) = a ubiquinol + NAD(+) + 4 H(+)(out)</text>
        <dbReference type="Rhea" id="RHEA:29091"/>
        <dbReference type="Rhea" id="RHEA-COMP:9565"/>
        <dbReference type="Rhea" id="RHEA-COMP:9566"/>
        <dbReference type="ChEBI" id="CHEBI:15378"/>
        <dbReference type="ChEBI" id="CHEBI:16389"/>
        <dbReference type="ChEBI" id="CHEBI:17976"/>
        <dbReference type="ChEBI" id="CHEBI:57540"/>
        <dbReference type="ChEBI" id="CHEBI:57945"/>
        <dbReference type="EC" id="7.1.1.2"/>
    </reaction>
</comment>
<feature type="transmembrane region" description="Helical" evidence="16">
    <location>
        <begin position="310"/>
        <end position="330"/>
    </location>
</feature>
<feature type="transmembrane region" description="Helical" evidence="16">
    <location>
        <begin position="286"/>
        <end position="304"/>
    </location>
</feature>
<evidence type="ECO:0000256" key="15">
    <source>
        <dbReference type="ARBA" id="ARBA00049551"/>
    </source>
</evidence>
<proteinExistence type="inferred from homology"/>
<evidence type="ECO:0000256" key="2">
    <source>
        <dbReference type="ARBA" id="ARBA00009025"/>
    </source>
</evidence>
<dbReference type="InterPro" id="IPR010227">
    <property type="entry name" value="NADH_Q_OxRdtase_chainM/4"/>
</dbReference>
<dbReference type="GO" id="GO:0031966">
    <property type="term" value="C:mitochondrial membrane"/>
    <property type="evidence" value="ECO:0007669"/>
    <property type="project" value="UniProtKB-SubCell"/>
</dbReference>
<dbReference type="EMBL" id="AB282856">
    <property type="protein sequence ID" value="BAI77348.1"/>
    <property type="molecule type" value="Genomic_DNA"/>
</dbReference>
<evidence type="ECO:0000259" key="17">
    <source>
        <dbReference type="Pfam" id="PF00361"/>
    </source>
</evidence>
<evidence type="ECO:0000256" key="14">
    <source>
        <dbReference type="ARBA" id="ARBA00023136"/>
    </source>
</evidence>
<gene>
    <name evidence="19" type="primary">ND4</name>
</gene>
<feature type="transmembrane region" description="Helical" evidence="16">
    <location>
        <begin position="229"/>
        <end position="248"/>
    </location>
</feature>
<evidence type="ECO:0000256" key="9">
    <source>
        <dbReference type="ARBA" id="ARBA00022982"/>
    </source>
</evidence>
<evidence type="ECO:0000256" key="10">
    <source>
        <dbReference type="ARBA" id="ARBA00022989"/>
    </source>
</evidence>
<dbReference type="Pfam" id="PF00361">
    <property type="entry name" value="Proton_antipo_M"/>
    <property type="match status" value="1"/>
</dbReference>
<dbReference type="Pfam" id="PF01059">
    <property type="entry name" value="Oxidored_q5_N"/>
    <property type="match status" value="1"/>
</dbReference>
<dbReference type="PRINTS" id="PR01437">
    <property type="entry name" value="NUOXDRDTASE4"/>
</dbReference>
<keyword evidence="8" id="KW-1278">Translocase</keyword>
<evidence type="ECO:0000256" key="4">
    <source>
        <dbReference type="ARBA" id="ARBA00021006"/>
    </source>
</evidence>
<evidence type="ECO:0000256" key="12">
    <source>
        <dbReference type="ARBA" id="ARBA00023075"/>
    </source>
</evidence>
<comment type="function">
    <text evidence="16">Core subunit of the mitochondrial membrane respiratory chain NADH dehydrogenase (Complex I) which catalyzes electron transfer from NADH through the respiratory chain, using ubiquinone as an electron acceptor. Essential for the catalytic activity and assembly of complex I.</text>
</comment>
<evidence type="ECO:0000256" key="3">
    <source>
        <dbReference type="ARBA" id="ARBA00012944"/>
    </source>
</evidence>
<keyword evidence="14 16" id="KW-0472">Membrane</keyword>
<evidence type="ECO:0000256" key="1">
    <source>
        <dbReference type="ARBA" id="ARBA00004225"/>
    </source>
</evidence>
<dbReference type="AlphaFoldDB" id="D3KSB1"/>
<sequence length="460" mass="51265">MLKVLISTAMLAPTIWLSPPNRLWPTTILHSFLIALISLTWLKNSSETGWSHLNPYFGTDPVSAPLLVLTCWLLPLMILASQNHLASEPWGRQRLYLVLLVTLQFFLVMAFSTTELLMFYIMFEATLMPTLVLITRWGNQTQRLNAGTYLLLFTLVGSLPLLVSLLILRNSTESLSMLILPYSNMPLLSLFTDKLWWASCLLAFLVKMPMYGVHLWLPKAHVEAPVAGSMVLAAILLKLGGYGMIRMLVCLEPLTQELSYPFIIFALWGLVMAGSICILQTDLKSLIAYSSVSHMGLVIGAILIQTPWGLTGAMTLMIAHGLTSSALFCLANTNYERTHSRTMVLMRGMQLILPLGATWWLIASLANLALPPLPNLMGELMILTSLFGWSPWTIILTGAGTLITAAYSLYMFITTQRGLTPHHILGLEPTHTREHLMMALHLIPLILLIMKPELAWGWNA</sequence>
<feature type="transmembrane region" description="Helical" evidence="16">
    <location>
        <begin position="260"/>
        <end position="279"/>
    </location>
</feature>
<evidence type="ECO:0000256" key="7">
    <source>
        <dbReference type="ARBA" id="ARBA00022692"/>
    </source>
</evidence>
<evidence type="ECO:0000259" key="18">
    <source>
        <dbReference type="Pfam" id="PF01059"/>
    </source>
</evidence>
<dbReference type="InterPro" id="IPR003918">
    <property type="entry name" value="NADH_UbQ_OxRdtase"/>
</dbReference>
<protein>
    <recommendedName>
        <fullName evidence="4 16">NADH-ubiquinone oxidoreductase chain 4</fullName>
        <ecNumber evidence="3 16">7.1.1.2</ecNumber>
    </recommendedName>
</protein>
<keyword evidence="13 16" id="KW-0496">Mitochondrion</keyword>
<dbReference type="InterPro" id="IPR001750">
    <property type="entry name" value="ND/Mrp_TM"/>
</dbReference>
<feature type="domain" description="NADH:quinone oxidoreductase/Mrp antiporter transmembrane" evidence="17">
    <location>
        <begin position="114"/>
        <end position="403"/>
    </location>
</feature>
<dbReference type="CTD" id="4538"/>
<keyword evidence="11 16" id="KW-0520">NAD</keyword>
<feature type="domain" description="NADH:ubiquinone oxidoreductase chain 4 N-terminal" evidence="18">
    <location>
        <begin position="1"/>
        <end position="110"/>
    </location>
</feature>
<feature type="transmembrane region" description="Helical" evidence="16">
    <location>
        <begin position="390"/>
        <end position="413"/>
    </location>
</feature>
<evidence type="ECO:0000256" key="8">
    <source>
        <dbReference type="ARBA" id="ARBA00022967"/>
    </source>
</evidence>
<keyword evidence="10 16" id="KW-1133">Transmembrane helix</keyword>
<dbReference type="GO" id="GO:0008137">
    <property type="term" value="F:NADH dehydrogenase (ubiquinone) activity"/>
    <property type="evidence" value="ECO:0007669"/>
    <property type="project" value="UniProtKB-UniRule"/>
</dbReference>
<dbReference type="GO" id="GO:0042773">
    <property type="term" value="P:ATP synthesis coupled electron transport"/>
    <property type="evidence" value="ECO:0007669"/>
    <property type="project" value="InterPro"/>
</dbReference>
<feature type="transmembrane region" description="Helical" evidence="16">
    <location>
        <begin position="149"/>
        <end position="168"/>
    </location>
</feature>
<keyword evidence="7 16" id="KW-0812">Transmembrane</keyword>
<dbReference type="GO" id="GO:0003954">
    <property type="term" value="F:NADH dehydrogenase activity"/>
    <property type="evidence" value="ECO:0007669"/>
    <property type="project" value="TreeGrafter"/>
</dbReference>
<feature type="transmembrane region" description="Helical" evidence="16">
    <location>
        <begin position="23"/>
        <end position="42"/>
    </location>
</feature>
<evidence type="ECO:0000256" key="11">
    <source>
        <dbReference type="ARBA" id="ARBA00023027"/>
    </source>
</evidence>
<evidence type="ECO:0000256" key="5">
    <source>
        <dbReference type="ARBA" id="ARBA00022448"/>
    </source>
</evidence>
<evidence type="ECO:0000313" key="19">
    <source>
        <dbReference type="EMBL" id="BAI77348.1"/>
    </source>
</evidence>
<dbReference type="GeneID" id="8803286"/>
<comment type="subcellular location">
    <subcellularLocation>
        <location evidence="1 16">Mitochondrion membrane</location>
        <topology evidence="1 16">Multi-pass membrane protein</topology>
    </subcellularLocation>
</comment>
<accession>D3KSB1</accession>
<dbReference type="InterPro" id="IPR000260">
    <property type="entry name" value="NADH4_N"/>
</dbReference>
<organism evidence="19">
    <name type="scientific">Haplophryne mollis</name>
    <name type="common">Soft leafvent angler</name>
    <name type="synonym">Aceratias mollis</name>
    <dbReference type="NCBI Taxonomy" id="412653"/>
    <lineage>
        <taxon>Eukaryota</taxon>
        <taxon>Metazoa</taxon>
        <taxon>Chordata</taxon>
        <taxon>Craniata</taxon>
        <taxon>Vertebrata</taxon>
        <taxon>Euteleostomi</taxon>
        <taxon>Actinopterygii</taxon>
        <taxon>Neopterygii</taxon>
        <taxon>Teleostei</taxon>
        <taxon>Neoteleostei</taxon>
        <taxon>Acanthomorphata</taxon>
        <taxon>Eupercaria</taxon>
        <taxon>Lophiiformes</taxon>
        <taxon>Ceratioidei</taxon>
        <taxon>Linophrynidae</taxon>
        <taxon>Haplophryne</taxon>
    </lineage>
</organism>
<reference evidence="19" key="1">
    <citation type="journal article" date="2010" name="BMC Evol. Biol.">
        <title>Evolutionary history of anglerfishes (Teleostei: Lophiiformes): a mitogenomic perspective.</title>
        <authorList>
            <person name="Miya M."/>
            <person name="Pietsch T.W."/>
            <person name="Orr J.W."/>
            <person name="Arnold R.J."/>
            <person name="Satoh T.P."/>
            <person name="Shedlock A.M."/>
            <person name="Ho H.-C."/>
            <person name="Shimazaki M."/>
            <person name="Yabe M."/>
            <person name="Nishida M."/>
        </authorList>
    </citation>
    <scope>NUCLEOTIDE SEQUENCE</scope>
</reference>
<evidence type="ECO:0000256" key="13">
    <source>
        <dbReference type="ARBA" id="ARBA00023128"/>
    </source>
</evidence>
<comment type="similarity">
    <text evidence="2 16">Belongs to the complex I subunit 4 family.</text>
</comment>
<evidence type="ECO:0000256" key="6">
    <source>
        <dbReference type="ARBA" id="ARBA00022660"/>
    </source>
</evidence>
<evidence type="ECO:0000256" key="16">
    <source>
        <dbReference type="RuleBase" id="RU003297"/>
    </source>
</evidence>
<dbReference type="PANTHER" id="PTHR43507">
    <property type="entry name" value="NADH-UBIQUINONE OXIDOREDUCTASE CHAIN 4"/>
    <property type="match status" value="1"/>
</dbReference>
<keyword evidence="12 16" id="KW-0830">Ubiquinone</keyword>
<feature type="transmembrane region" description="Helical" evidence="16">
    <location>
        <begin position="351"/>
        <end position="370"/>
    </location>
</feature>
<dbReference type="GO" id="GO:0015990">
    <property type="term" value="P:electron transport coupled proton transport"/>
    <property type="evidence" value="ECO:0007669"/>
    <property type="project" value="TreeGrafter"/>
</dbReference>
<feature type="transmembrane region" description="Helical" evidence="16">
    <location>
        <begin position="93"/>
        <end position="111"/>
    </location>
</feature>
<dbReference type="PANTHER" id="PTHR43507:SF20">
    <property type="entry name" value="NADH-UBIQUINONE OXIDOREDUCTASE CHAIN 4"/>
    <property type="match status" value="1"/>
</dbReference>
<feature type="transmembrane region" description="Helical" evidence="16">
    <location>
        <begin position="195"/>
        <end position="217"/>
    </location>
</feature>
<keyword evidence="5 16" id="KW-0813">Transport</keyword>
<dbReference type="RefSeq" id="YP_003457027.1">
    <property type="nucleotide sequence ID" value="NC_013865.1"/>
</dbReference>
<dbReference type="GO" id="GO:0048039">
    <property type="term" value="F:ubiquinone binding"/>
    <property type="evidence" value="ECO:0007669"/>
    <property type="project" value="TreeGrafter"/>
</dbReference>
<dbReference type="EC" id="7.1.1.2" evidence="3 16"/>
<feature type="transmembrane region" description="Helical" evidence="16">
    <location>
        <begin position="62"/>
        <end position="81"/>
    </location>
</feature>
<keyword evidence="9 16" id="KW-0249">Electron transport</keyword>
<feature type="transmembrane region" description="Helical" evidence="16">
    <location>
        <begin position="117"/>
        <end position="137"/>
    </location>
</feature>
<geneLocation type="mitochondrion" evidence="19"/>
<keyword evidence="6 16" id="KW-0679">Respiratory chain</keyword>
<name>D3KSB1_HAPMO</name>
<dbReference type="NCBIfam" id="TIGR01972">
    <property type="entry name" value="NDH_I_M"/>
    <property type="match status" value="1"/>
</dbReference>